<feature type="transmembrane region" description="Helical" evidence="6">
    <location>
        <begin position="12"/>
        <end position="30"/>
    </location>
</feature>
<accession>A0A4R6U2B7</accession>
<feature type="transmembrane region" description="Helical" evidence="6">
    <location>
        <begin position="106"/>
        <end position="124"/>
    </location>
</feature>
<feature type="transmembrane region" description="Helical" evidence="6">
    <location>
        <begin position="50"/>
        <end position="71"/>
    </location>
</feature>
<evidence type="ECO:0000313" key="7">
    <source>
        <dbReference type="EMBL" id="TDQ39786.1"/>
    </source>
</evidence>
<keyword evidence="5 6" id="KW-0472">Membrane</keyword>
<dbReference type="InterPro" id="IPR038330">
    <property type="entry name" value="TspO/MBR-related_sf"/>
</dbReference>
<dbReference type="PANTHER" id="PTHR33802:SF1">
    <property type="entry name" value="XK-RELATED PROTEIN"/>
    <property type="match status" value="1"/>
</dbReference>
<dbReference type="PANTHER" id="PTHR33802">
    <property type="entry name" value="SI:CH211-161H7.5-RELATED"/>
    <property type="match status" value="1"/>
</dbReference>
<evidence type="ECO:0000256" key="1">
    <source>
        <dbReference type="ARBA" id="ARBA00004141"/>
    </source>
</evidence>
<dbReference type="InterPro" id="IPR004307">
    <property type="entry name" value="TspO_MBR"/>
</dbReference>
<dbReference type="RefSeq" id="WP_133580459.1">
    <property type="nucleotide sequence ID" value="NZ_SNYJ01000007.1"/>
</dbReference>
<evidence type="ECO:0000256" key="6">
    <source>
        <dbReference type="SAM" id="Phobius"/>
    </source>
</evidence>
<evidence type="ECO:0000256" key="5">
    <source>
        <dbReference type="ARBA" id="ARBA00023136"/>
    </source>
</evidence>
<evidence type="ECO:0000256" key="4">
    <source>
        <dbReference type="ARBA" id="ARBA00022989"/>
    </source>
</evidence>
<feature type="transmembrane region" description="Helical" evidence="6">
    <location>
        <begin position="83"/>
        <end position="100"/>
    </location>
</feature>
<dbReference type="GO" id="GO:0016020">
    <property type="term" value="C:membrane"/>
    <property type="evidence" value="ECO:0007669"/>
    <property type="project" value="UniProtKB-SubCell"/>
</dbReference>
<keyword evidence="4 6" id="KW-1133">Transmembrane helix</keyword>
<comment type="similarity">
    <text evidence="2">Belongs to the TspO/BZRP family.</text>
</comment>
<proteinExistence type="inferred from homology"/>
<evidence type="ECO:0000313" key="8">
    <source>
        <dbReference type="Proteomes" id="UP000295632"/>
    </source>
</evidence>
<dbReference type="Gene3D" id="1.20.1260.100">
    <property type="entry name" value="TspO/MBR protein"/>
    <property type="match status" value="1"/>
</dbReference>
<keyword evidence="3 6" id="KW-0812">Transmembrane</keyword>
<gene>
    <name evidence="7" type="ORF">EV213_107153</name>
</gene>
<organism evidence="7 8">
    <name type="scientific">Aureibacillus halotolerans</name>
    <dbReference type="NCBI Taxonomy" id="1508390"/>
    <lineage>
        <taxon>Bacteria</taxon>
        <taxon>Bacillati</taxon>
        <taxon>Bacillota</taxon>
        <taxon>Bacilli</taxon>
        <taxon>Bacillales</taxon>
        <taxon>Bacillaceae</taxon>
        <taxon>Aureibacillus</taxon>
    </lineage>
</organism>
<comment type="caution">
    <text evidence="7">The sequence shown here is derived from an EMBL/GenBank/DDBJ whole genome shotgun (WGS) entry which is preliminary data.</text>
</comment>
<keyword evidence="8" id="KW-1185">Reference proteome</keyword>
<sequence>MQKYLLPVLNTLAFIAVIIVNYLANALPLFGRSTGEISDMVANLLTPAGYAFAIWSVIYLLTGIWVVLQWVPSWRERTHYKSVGLLFVLASACNVTWLLLWHSLLFYVTLLVMALFLVTLIILYRRLRNNSSTLSLLPFSIYLGWISVATIQNVAVVINTIYSAEPTSFDQMVAVIVLLVGTLISGYMLVKQGDRWYPIVFIWAYGAIGVKQSTYPFVSYSAWVLAALLVVLIVWHVFKKQRTS</sequence>
<dbReference type="EMBL" id="SNYJ01000007">
    <property type="protein sequence ID" value="TDQ39786.1"/>
    <property type="molecule type" value="Genomic_DNA"/>
</dbReference>
<dbReference type="Proteomes" id="UP000295632">
    <property type="component" value="Unassembled WGS sequence"/>
</dbReference>
<dbReference type="OrthoDB" id="5189031at2"/>
<protein>
    <submittedName>
        <fullName evidence="7">TspO/MBR related protein</fullName>
    </submittedName>
</protein>
<dbReference type="Pfam" id="PF03073">
    <property type="entry name" value="TspO_MBR"/>
    <property type="match status" value="1"/>
</dbReference>
<feature type="transmembrane region" description="Helical" evidence="6">
    <location>
        <begin position="220"/>
        <end position="238"/>
    </location>
</feature>
<dbReference type="AlphaFoldDB" id="A0A4R6U2B7"/>
<reference evidence="7 8" key="1">
    <citation type="submission" date="2019-03" db="EMBL/GenBank/DDBJ databases">
        <title>Genomic Encyclopedia of Type Strains, Phase IV (KMG-IV): sequencing the most valuable type-strain genomes for metagenomic binning, comparative biology and taxonomic classification.</title>
        <authorList>
            <person name="Goeker M."/>
        </authorList>
    </citation>
    <scope>NUCLEOTIDE SEQUENCE [LARGE SCALE GENOMIC DNA]</scope>
    <source>
        <strain evidence="7 8">DSM 28697</strain>
    </source>
</reference>
<evidence type="ECO:0000256" key="3">
    <source>
        <dbReference type="ARBA" id="ARBA00022692"/>
    </source>
</evidence>
<name>A0A4R6U2B7_9BACI</name>
<evidence type="ECO:0000256" key="2">
    <source>
        <dbReference type="ARBA" id="ARBA00007524"/>
    </source>
</evidence>
<feature type="transmembrane region" description="Helical" evidence="6">
    <location>
        <begin position="136"/>
        <end position="162"/>
    </location>
</feature>
<feature type="transmembrane region" description="Helical" evidence="6">
    <location>
        <begin position="168"/>
        <end position="189"/>
    </location>
</feature>
<comment type="subcellular location">
    <subcellularLocation>
        <location evidence="1">Membrane</location>
        <topology evidence="1">Multi-pass membrane protein</topology>
    </subcellularLocation>
</comment>
<feature type="transmembrane region" description="Helical" evidence="6">
    <location>
        <begin position="196"/>
        <end position="214"/>
    </location>
</feature>